<dbReference type="Proteomes" id="UP000193380">
    <property type="component" value="Unassembled WGS sequence"/>
</dbReference>
<organism evidence="1 2">
    <name type="scientific">Oncorhynchus mykiss</name>
    <name type="common">Rainbow trout</name>
    <name type="synonym">Salmo gairdneri</name>
    <dbReference type="NCBI Taxonomy" id="8022"/>
    <lineage>
        <taxon>Eukaryota</taxon>
        <taxon>Metazoa</taxon>
        <taxon>Chordata</taxon>
        <taxon>Craniata</taxon>
        <taxon>Vertebrata</taxon>
        <taxon>Euteleostomi</taxon>
        <taxon>Actinopterygii</taxon>
        <taxon>Neopterygii</taxon>
        <taxon>Teleostei</taxon>
        <taxon>Protacanthopterygii</taxon>
        <taxon>Salmoniformes</taxon>
        <taxon>Salmonidae</taxon>
        <taxon>Salmoninae</taxon>
        <taxon>Oncorhynchus</taxon>
    </lineage>
</organism>
<proteinExistence type="predicted"/>
<name>A0A060YBN5_ONCMY</name>
<protein>
    <submittedName>
        <fullName evidence="1">Uncharacterized protein</fullName>
    </submittedName>
</protein>
<dbReference type="AlphaFoldDB" id="A0A060YBN5"/>
<reference evidence="1" key="1">
    <citation type="journal article" date="2014" name="Nat. Commun.">
        <title>The rainbow trout genome provides novel insights into evolution after whole-genome duplication in vertebrates.</title>
        <authorList>
            <person name="Berthelot C."/>
            <person name="Brunet F."/>
            <person name="Chalopin D."/>
            <person name="Juanchich A."/>
            <person name="Bernard M."/>
            <person name="Noel B."/>
            <person name="Bento P."/>
            <person name="Da Silva C."/>
            <person name="Labadie K."/>
            <person name="Alberti A."/>
            <person name="Aury J.M."/>
            <person name="Louis A."/>
            <person name="Dehais P."/>
            <person name="Bardou P."/>
            <person name="Montfort J."/>
            <person name="Klopp C."/>
            <person name="Cabau C."/>
            <person name="Gaspin C."/>
            <person name="Thorgaard G.H."/>
            <person name="Boussaha M."/>
            <person name="Quillet E."/>
            <person name="Guyomard R."/>
            <person name="Galiana D."/>
            <person name="Bobe J."/>
            <person name="Volff J.N."/>
            <person name="Genet C."/>
            <person name="Wincker P."/>
            <person name="Jaillon O."/>
            <person name="Roest Crollius H."/>
            <person name="Guiguen Y."/>
        </authorList>
    </citation>
    <scope>NUCLEOTIDE SEQUENCE [LARGE SCALE GENOMIC DNA]</scope>
</reference>
<sequence>MSFSPHIRFLHYLDAIHLGLPKNTLQYLAEDFP</sequence>
<gene>
    <name evidence="1" type="ORF">GSONMT00034273001</name>
</gene>
<evidence type="ECO:0000313" key="1">
    <source>
        <dbReference type="EMBL" id="CDQ88942.1"/>
    </source>
</evidence>
<dbReference type="EMBL" id="FR909073">
    <property type="protein sequence ID" value="CDQ88942.1"/>
    <property type="molecule type" value="Genomic_DNA"/>
</dbReference>
<evidence type="ECO:0000313" key="2">
    <source>
        <dbReference type="Proteomes" id="UP000193380"/>
    </source>
</evidence>
<dbReference type="PaxDb" id="8022-A0A060YBN5"/>
<accession>A0A060YBN5</accession>
<reference evidence="1" key="2">
    <citation type="submission" date="2014-03" db="EMBL/GenBank/DDBJ databases">
        <authorList>
            <person name="Genoscope - CEA"/>
        </authorList>
    </citation>
    <scope>NUCLEOTIDE SEQUENCE</scope>
</reference>